<dbReference type="EMBL" id="JBANRG010000001">
    <property type="protein sequence ID" value="KAK7473037.1"/>
    <property type="molecule type" value="Genomic_DNA"/>
</dbReference>
<keyword evidence="6" id="KW-1185">Reference proteome</keyword>
<dbReference type="PANTHER" id="PTHR43747">
    <property type="entry name" value="FAD-BINDING PROTEIN"/>
    <property type="match status" value="1"/>
</dbReference>
<evidence type="ECO:0000256" key="3">
    <source>
        <dbReference type="ARBA" id="ARBA00023033"/>
    </source>
</evidence>
<dbReference type="InterPro" id="IPR036188">
    <property type="entry name" value="FAD/NAD-bd_sf"/>
</dbReference>
<proteinExistence type="inferred from homology"/>
<dbReference type="Pfam" id="PF04820">
    <property type="entry name" value="Trp_halogenase"/>
    <property type="match status" value="2"/>
</dbReference>
<evidence type="ECO:0000256" key="4">
    <source>
        <dbReference type="ARBA" id="ARBA00049364"/>
    </source>
</evidence>
<keyword evidence="2" id="KW-0560">Oxidoreductase</keyword>
<comment type="catalytic activity">
    <reaction evidence="4">
        <text>melleolide F + FADH2 + chloride + O2 = 6'-chloromelleolide F + FAD + 2 H2O + H(+)</text>
        <dbReference type="Rhea" id="RHEA:67160"/>
        <dbReference type="ChEBI" id="CHEBI:15377"/>
        <dbReference type="ChEBI" id="CHEBI:15378"/>
        <dbReference type="ChEBI" id="CHEBI:15379"/>
        <dbReference type="ChEBI" id="CHEBI:17996"/>
        <dbReference type="ChEBI" id="CHEBI:57692"/>
        <dbReference type="ChEBI" id="CHEBI:58307"/>
        <dbReference type="ChEBI" id="CHEBI:167712"/>
        <dbReference type="ChEBI" id="CHEBI:167713"/>
    </reaction>
    <physiologicalReaction direction="left-to-right" evidence="4">
        <dbReference type="Rhea" id="RHEA:67161"/>
    </physiologicalReaction>
</comment>
<evidence type="ECO:0000313" key="5">
    <source>
        <dbReference type="EMBL" id="KAK7473037.1"/>
    </source>
</evidence>
<reference evidence="5 6" key="1">
    <citation type="submission" date="2024-01" db="EMBL/GenBank/DDBJ databases">
        <title>A draft genome for the cacao thread blight pathogen Marasmiellus scandens.</title>
        <authorList>
            <person name="Baruah I.K."/>
            <person name="Leung J."/>
            <person name="Bukari Y."/>
            <person name="Amoako-Attah I."/>
            <person name="Meinhardt L.W."/>
            <person name="Bailey B.A."/>
            <person name="Cohen S.P."/>
        </authorList>
    </citation>
    <scope>NUCLEOTIDE SEQUENCE [LARGE SCALE GENOMIC DNA]</scope>
    <source>
        <strain evidence="5 6">GH-19</strain>
    </source>
</reference>
<organism evidence="5 6">
    <name type="scientific">Marasmiellus scandens</name>
    <dbReference type="NCBI Taxonomy" id="2682957"/>
    <lineage>
        <taxon>Eukaryota</taxon>
        <taxon>Fungi</taxon>
        <taxon>Dikarya</taxon>
        <taxon>Basidiomycota</taxon>
        <taxon>Agaricomycotina</taxon>
        <taxon>Agaricomycetes</taxon>
        <taxon>Agaricomycetidae</taxon>
        <taxon>Agaricales</taxon>
        <taxon>Marasmiineae</taxon>
        <taxon>Omphalotaceae</taxon>
        <taxon>Marasmiellus</taxon>
    </lineage>
</organism>
<dbReference type="InterPro" id="IPR006905">
    <property type="entry name" value="Flavin_halogenase"/>
</dbReference>
<keyword evidence="3" id="KW-0503">Monooxygenase</keyword>
<evidence type="ECO:0000256" key="2">
    <source>
        <dbReference type="ARBA" id="ARBA00023002"/>
    </source>
</evidence>
<evidence type="ECO:0008006" key="7">
    <source>
        <dbReference type="Google" id="ProtNLM"/>
    </source>
</evidence>
<protein>
    <recommendedName>
        <fullName evidence="7">Halogenase</fullName>
    </recommendedName>
</protein>
<name>A0ABR1K772_9AGAR</name>
<sequence length="565" mass="62174">MEQNLPPKHVDVLIIGGGPAGCYAASVLALEGIEVAVFEADKFPRYHIGESLIPSIRPYMRFIGCEDKLANYGFFRKPGSAIKFNQYKREGYTDFIALGANNNAWNVRSEFDHLLMNHSRTCGASVYEKTKVTSVNFAQDDPSKPVSVTYACTLSSSTQNGSTTKPRAEQIVSGTTGFKYMIDASGRAGVMSTRYLKNRHFNSSLKNVAVWAYWSNVGTYGVGTMRQGSPWFEALTDESGWAWFIPLHNDKTSVGVVMNQEVYNAKNSRGDPLHSPFPQSVSTPNPSQSTMVARYISNLGLAPGLVQLIAENGQMEEGSARMASDFSYSAPSYAGKGYRIVGDAGAFIDPFFSSGIHLAITGALSAASTICASIRNDCSEQQAAEWHTKRVATSYTRFQVVVLSAYKQMRSQRLDILSDIDEDNFDRAFALLRPVIQGASDMGSQLSETEIQKSLDFCVNLFNPTTPEEHERLMNDGRVSKELLDVTTPILDPNVLSEALAHRRSAPFLSDVGDDLSERMVLDKINARKVMHNEYAISNLESEPLCGYVVRLERGNLGLVTVQAD</sequence>
<gene>
    <name evidence="5" type="ORF">VKT23_001141</name>
</gene>
<comment type="similarity">
    <text evidence="1">Belongs to the flavin-dependent halogenase family.</text>
</comment>
<dbReference type="InterPro" id="IPR050816">
    <property type="entry name" value="Flavin-dep_Halogenase_NPB"/>
</dbReference>
<evidence type="ECO:0000313" key="6">
    <source>
        <dbReference type="Proteomes" id="UP001498398"/>
    </source>
</evidence>
<dbReference type="Gene3D" id="3.50.50.60">
    <property type="entry name" value="FAD/NAD(P)-binding domain"/>
    <property type="match status" value="1"/>
</dbReference>
<dbReference type="Proteomes" id="UP001498398">
    <property type="component" value="Unassembled WGS sequence"/>
</dbReference>
<comment type="caution">
    <text evidence="5">The sequence shown here is derived from an EMBL/GenBank/DDBJ whole genome shotgun (WGS) entry which is preliminary data.</text>
</comment>
<accession>A0ABR1K772</accession>
<evidence type="ECO:0000256" key="1">
    <source>
        <dbReference type="ARBA" id="ARBA00005706"/>
    </source>
</evidence>
<dbReference type="SUPFAM" id="SSF51905">
    <property type="entry name" value="FAD/NAD(P)-binding domain"/>
    <property type="match status" value="1"/>
</dbReference>
<dbReference type="PANTHER" id="PTHR43747:SF5">
    <property type="entry name" value="FAD-BINDING DOMAIN-CONTAINING PROTEIN"/>
    <property type="match status" value="1"/>
</dbReference>